<dbReference type="CDD" id="cd08026">
    <property type="entry name" value="DUF326"/>
    <property type="match status" value="1"/>
</dbReference>
<dbReference type="PANTHER" id="PTHR37310">
    <property type="entry name" value="CYTOPLASMIC PROTEIN-RELATED"/>
    <property type="match status" value="1"/>
</dbReference>
<organism evidence="1 2">
    <name type="scientific">Nibribacter ruber</name>
    <dbReference type="NCBI Taxonomy" id="2698458"/>
    <lineage>
        <taxon>Bacteria</taxon>
        <taxon>Pseudomonadati</taxon>
        <taxon>Bacteroidota</taxon>
        <taxon>Cytophagia</taxon>
        <taxon>Cytophagales</taxon>
        <taxon>Hymenobacteraceae</taxon>
        <taxon>Nibribacter</taxon>
    </lineage>
</organism>
<evidence type="ECO:0000313" key="1">
    <source>
        <dbReference type="EMBL" id="QHL87967.1"/>
    </source>
</evidence>
<dbReference type="AlphaFoldDB" id="A0A6P1NW82"/>
<sequence length="110" mass="11989">MHNSNQYQSVIAALNACAAACDHCYDACLQEEHVKMMARCIRLDRDCAEICKLTASALARNSESAKVLLQACAEICRECGVECASHKEMQHCLQCAEACKACEDACRSAV</sequence>
<dbReference type="InterPro" id="IPR044543">
    <property type="entry name" value="YHJQ-like"/>
</dbReference>
<protein>
    <submittedName>
        <fullName evidence="1">Four-helix bundle copper-binding protein</fullName>
    </submittedName>
</protein>
<dbReference type="EMBL" id="CP047897">
    <property type="protein sequence ID" value="QHL87967.1"/>
    <property type="molecule type" value="Genomic_DNA"/>
</dbReference>
<dbReference type="PANTHER" id="PTHR37310:SF1">
    <property type="entry name" value="CYTOPLASMIC PROTEIN"/>
    <property type="match status" value="1"/>
</dbReference>
<dbReference type="RefSeq" id="WP_160691877.1">
    <property type="nucleotide sequence ID" value="NZ_CP047897.1"/>
</dbReference>
<proteinExistence type="predicted"/>
<dbReference type="Proteomes" id="UP000464214">
    <property type="component" value="Chromosome"/>
</dbReference>
<accession>A0A6P1NW82</accession>
<reference evidence="1 2" key="1">
    <citation type="submission" date="2020-01" db="EMBL/GenBank/DDBJ databases">
        <authorList>
            <person name="Kim M."/>
        </authorList>
    </citation>
    <scope>NUCLEOTIDE SEQUENCE [LARGE SCALE GENOMIC DNA]</scope>
    <source>
        <strain evidence="1 2">BT10</strain>
    </source>
</reference>
<dbReference type="Gene3D" id="1.20.1270.360">
    <property type="match status" value="1"/>
</dbReference>
<dbReference type="InterPro" id="IPR005560">
    <property type="entry name" value="Csp_YhjQ"/>
</dbReference>
<evidence type="ECO:0000313" key="2">
    <source>
        <dbReference type="Proteomes" id="UP000464214"/>
    </source>
</evidence>
<keyword evidence="2" id="KW-1185">Reference proteome</keyword>
<gene>
    <name evidence="1" type="ORF">GU926_11215</name>
</gene>
<dbReference type="KEGG" id="nib:GU926_11215"/>
<name>A0A6P1NW82_9BACT</name>
<dbReference type="Pfam" id="PF03860">
    <property type="entry name" value="Csp"/>
    <property type="match status" value="1"/>
</dbReference>